<name>A0A7S4F983_CHRCT</name>
<dbReference type="Pfam" id="PF08373">
    <property type="entry name" value="RAP"/>
    <property type="match status" value="1"/>
</dbReference>
<proteinExistence type="predicted"/>
<protein>
    <recommendedName>
        <fullName evidence="1">RAP domain-containing protein</fullName>
    </recommendedName>
</protein>
<evidence type="ECO:0000259" key="1">
    <source>
        <dbReference type="PROSITE" id="PS51286"/>
    </source>
</evidence>
<dbReference type="InterPro" id="IPR013584">
    <property type="entry name" value="RAP"/>
</dbReference>
<accession>A0A7S4F983</accession>
<evidence type="ECO:0000313" key="2">
    <source>
        <dbReference type="EMBL" id="CAE0781801.1"/>
    </source>
</evidence>
<dbReference type="SMART" id="SM00952">
    <property type="entry name" value="RAP"/>
    <property type="match status" value="1"/>
</dbReference>
<gene>
    <name evidence="2" type="ORF">PCAR00345_LOCUS34497</name>
</gene>
<sequence>MQAVTSAEFATNEHLAQLHQWQLWNRERRAKVDLPDGFLRRCQAAFMASPPKPSRMQRQVEATLVSLSMPVRAEVFTDEGYSIDVVVNFQGAEVGVEVDGPSHFFGRDPSGPTLLKRRQLRKLGGWKLCSVPYWEWDEVWSDAPRRQQYLLQLLRRTLEA</sequence>
<dbReference type="EMBL" id="HBIZ01053924">
    <property type="protein sequence ID" value="CAE0781801.1"/>
    <property type="molecule type" value="Transcribed_RNA"/>
</dbReference>
<reference evidence="2" key="1">
    <citation type="submission" date="2021-01" db="EMBL/GenBank/DDBJ databases">
        <authorList>
            <person name="Corre E."/>
            <person name="Pelletier E."/>
            <person name="Niang G."/>
            <person name="Scheremetjew M."/>
            <person name="Finn R."/>
            <person name="Kale V."/>
            <person name="Holt S."/>
            <person name="Cochrane G."/>
            <person name="Meng A."/>
            <person name="Brown T."/>
            <person name="Cohen L."/>
        </authorList>
    </citation>
    <scope>NUCLEOTIDE SEQUENCE</scope>
    <source>
        <strain evidence="2">CCMP645</strain>
    </source>
</reference>
<dbReference type="PROSITE" id="PS51286">
    <property type="entry name" value="RAP"/>
    <property type="match status" value="1"/>
</dbReference>
<dbReference type="AlphaFoldDB" id="A0A7S4F983"/>
<feature type="domain" description="RAP" evidence="1">
    <location>
        <begin position="94"/>
        <end position="152"/>
    </location>
</feature>
<organism evidence="2">
    <name type="scientific">Chrysotila carterae</name>
    <name type="common">Marine alga</name>
    <name type="synonym">Syracosphaera carterae</name>
    <dbReference type="NCBI Taxonomy" id="13221"/>
    <lineage>
        <taxon>Eukaryota</taxon>
        <taxon>Haptista</taxon>
        <taxon>Haptophyta</taxon>
        <taxon>Prymnesiophyceae</taxon>
        <taxon>Isochrysidales</taxon>
        <taxon>Isochrysidaceae</taxon>
        <taxon>Chrysotila</taxon>
    </lineage>
</organism>